<dbReference type="Proteomes" id="UP000006729">
    <property type="component" value="Chromosome 6"/>
</dbReference>
<protein>
    <submittedName>
        <fullName evidence="1">Uncharacterized protein</fullName>
    </submittedName>
</protein>
<organism evidence="1 2">
    <name type="scientific">Populus trichocarpa</name>
    <name type="common">Western balsam poplar</name>
    <name type="synonym">Populus balsamifera subsp. trichocarpa</name>
    <dbReference type="NCBI Taxonomy" id="3694"/>
    <lineage>
        <taxon>Eukaryota</taxon>
        <taxon>Viridiplantae</taxon>
        <taxon>Streptophyta</taxon>
        <taxon>Embryophyta</taxon>
        <taxon>Tracheophyta</taxon>
        <taxon>Spermatophyta</taxon>
        <taxon>Magnoliopsida</taxon>
        <taxon>eudicotyledons</taxon>
        <taxon>Gunneridae</taxon>
        <taxon>Pentapetalae</taxon>
        <taxon>rosids</taxon>
        <taxon>fabids</taxon>
        <taxon>Malpighiales</taxon>
        <taxon>Salicaceae</taxon>
        <taxon>Saliceae</taxon>
        <taxon>Populus</taxon>
    </lineage>
</organism>
<evidence type="ECO:0000313" key="2">
    <source>
        <dbReference type="Proteomes" id="UP000006729"/>
    </source>
</evidence>
<name>A0ACC0SRT4_POPTR</name>
<dbReference type="EMBL" id="CM009295">
    <property type="protein sequence ID" value="KAI9391947.1"/>
    <property type="molecule type" value="Genomic_DNA"/>
</dbReference>
<accession>A0ACC0SRT4</accession>
<gene>
    <name evidence="1" type="ORF">POPTR_006G016700v4</name>
</gene>
<sequence>MTDIRSQNFFGLIFFLPIDQELTRHSMSPDHLEDFLLSHSIPMPLTFSGLNHFPTGTMVPSGLENQLIEIKNRGKADFSVNNAQVIKPNLCVNYTIKCHGIDSVIKFENDYSINNKLDELP</sequence>
<evidence type="ECO:0000313" key="1">
    <source>
        <dbReference type="EMBL" id="KAI9391947.1"/>
    </source>
</evidence>
<reference evidence="1 2" key="1">
    <citation type="journal article" date="2006" name="Science">
        <title>The genome of black cottonwood, Populus trichocarpa (Torr. &amp; Gray).</title>
        <authorList>
            <person name="Tuskan G.A."/>
            <person name="Difazio S."/>
            <person name="Jansson S."/>
            <person name="Bohlmann J."/>
            <person name="Grigoriev I."/>
            <person name="Hellsten U."/>
            <person name="Putnam N."/>
            <person name="Ralph S."/>
            <person name="Rombauts S."/>
            <person name="Salamov A."/>
            <person name="Schein J."/>
            <person name="Sterck L."/>
            <person name="Aerts A."/>
            <person name="Bhalerao R.R."/>
            <person name="Bhalerao R.P."/>
            <person name="Blaudez D."/>
            <person name="Boerjan W."/>
            <person name="Brun A."/>
            <person name="Brunner A."/>
            <person name="Busov V."/>
            <person name="Campbell M."/>
            <person name="Carlson J."/>
            <person name="Chalot M."/>
            <person name="Chapman J."/>
            <person name="Chen G.L."/>
            <person name="Cooper D."/>
            <person name="Coutinho P.M."/>
            <person name="Couturier J."/>
            <person name="Covert S."/>
            <person name="Cronk Q."/>
            <person name="Cunningham R."/>
            <person name="Davis J."/>
            <person name="Degroeve S."/>
            <person name="Dejardin A."/>
            <person name="Depamphilis C."/>
            <person name="Detter J."/>
            <person name="Dirks B."/>
            <person name="Dubchak I."/>
            <person name="Duplessis S."/>
            <person name="Ehlting J."/>
            <person name="Ellis B."/>
            <person name="Gendler K."/>
            <person name="Goodstein D."/>
            <person name="Gribskov M."/>
            <person name="Grimwood J."/>
            <person name="Groover A."/>
            <person name="Gunter L."/>
            <person name="Hamberger B."/>
            <person name="Heinze B."/>
            <person name="Helariutta Y."/>
            <person name="Henrissat B."/>
            <person name="Holligan D."/>
            <person name="Holt R."/>
            <person name="Huang W."/>
            <person name="Islam-Faridi N."/>
            <person name="Jones S."/>
            <person name="Jones-Rhoades M."/>
            <person name="Jorgensen R."/>
            <person name="Joshi C."/>
            <person name="Kangasjarvi J."/>
            <person name="Karlsson J."/>
            <person name="Kelleher C."/>
            <person name="Kirkpatrick R."/>
            <person name="Kirst M."/>
            <person name="Kohler A."/>
            <person name="Kalluri U."/>
            <person name="Larimer F."/>
            <person name="Leebens-Mack J."/>
            <person name="Leple J.C."/>
            <person name="Locascio P."/>
            <person name="Lou Y."/>
            <person name="Lucas S."/>
            <person name="Martin F."/>
            <person name="Montanini B."/>
            <person name="Napoli C."/>
            <person name="Nelson D.R."/>
            <person name="Nelson C."/>
            <person name="Nieminen K."/>
            <person name="Nilsson O."/>
            <person name="Pereda V."/>
            <person name="Peter G."/>
            <person name="Philippe R."/>
            <person name="Pilate G."/>
            <person name="Poliakov A."/>
            <person name="Razumovskaya J."/>
            <person name="Richardson P."/>
            <person name="Rinaldi C."/>
            <person name="Ritland K."/>
            <person name="Rouze P."/>
            <person name="Ryaboy D."/>
            <person name="Schmutz J."/>
            <person name="Schrader J."/>
            <person name="Segerman B."/>
            <person name="Shin H."/>
            <person name="Siddiqui A."/>
            <person name="Sterky F."/>
            <person name="Terry A."/>
            <person name="Tsai C.J."/>
            <person name="Uberbacher E."/>
            <person name="Unneberg P."/>
            <person name="Vahala J."/>
            <person name="Wall K."/>
            <person name="Wessler S."/>
            <person name="Yang G."/>
            <person name="Yin T."/>
            <person name="Douglas C."/>
            <person name="Marra M."/>
            <person name="Sandberg G."/>
            <person name="Van de Peer Y."/>
            <person name="Rokhsar D."/>
        </authorList>
    </citation>
    <scope>NUCLEOTIDE SEQUENCE [LARGE SCALE GENOMIC DNA]</scope>
    <source>
        <strain evidence="2">cv. Nisqually</strain>
    </source>
</reference>
<comment type="caution">
    <text evidence="1">The sequence shown here is derived from an EMBL/GenBank/DDBJ whole genome shotgun (WGS) entry which is preliminary data.</text>
</comment>
<keyword evidence="2" id="KW-1185">Reference proteome</keyword>
<proteinExistence type="predicted"/>